<dbReference type="Pfam" id="PF07833">
    <property type="entry name" value="Cu_amine_oxidN1"/>
    <property type="match status" value="1"/>
</dbReference>
<evidence type="ECO:0000313" key="9">
    <source>
        <dbReference type="Proteomes" id="UP000886818"/>
    </source>
</evidence>
<name>A0ABX8RC05_9CLOT</name>
<organism evidence="8 9">
    <name type="scientific">Crassaminicella indica</name>
    <dbReference type="NCBI Taxonomy" id="2855394"/>
    <lineage>
        <taxon>Bacteria</taxon>
        <taxon>Bacillati</taxon>
        <taxon>Bacillota</taxon>
        <taxon>Clostridia</taxon>
        <taxon>Eubacteriales</taxon>
        <taxon>Clostridiaceae</taxon>
        <taxon>Crassaminicella</taxon>
    </lineage>
</organism>
<evidence type="ECO:0000256" key="2">
    <source>
        <dbReference type="ARBA" id="ARBA00022801"/>
    </source>
</evidence>
<keyword evidence="1" id="KW-0728">SH3 domain</keyword>
<dbReference type="InterPro" id="IPR012854">
    <property type="entry name" value="Cu_amine_oxidase-like_N"/>
</dbReference>
<accession>A0ABX8RC05</accession>
<protein>
    <submittedName>
        <fullName evidence="8">SH3 domain-containing protein</fullName>
    </submittedName>
</protein>
<dbReference type="PROSITE" id="PS01095">
    <property type="entry name" value="GH18_1"/>
    <property type="match status" value="1"/>
</dbReference>
<gene>
    <name evidence="8" type="ORF">KVH43_02180</name>
</gene>
<dbReference type="SMART" id="SM00636">
    <property type="entry name" value="Glyco_18"/>
    <property type="match status" value="1"/>
</dbReference>
<evidence type="ECO:0000259" key="7">
    <source>
        <dbReference type="PROSITE" id="PS51910"/>
    </source>
</evidence>
<keyword evidence="9" id="KW-1185">Reference proteome</keyword>
<evidence type="ECO:0000256" key="5">
    <source>
        <dbReference type="RuleBase" id="RU004453"/>
    </source>
</evidence>
<evidence type="ECO:0000259" key="6">
    <source>
        <dbReference type="PROSITE" id="PS50002"/>
    </source>
</evidence>
<dbReference type="Pfam" id="PF00704">
    <property type="entry name" value="Glyco_hydro_18"/>
    <property type="match status" value="1"/>
</dbReference>
<dbReference type="PROSITE" id="PS51910">
    <property type="entry name" value="GH18_2"/>
    <property type="match status" value="1"/>
</dbReference>
<dbReference type="InterPro" id="IPR003646">
    <property type="entry name" value="SH3-like_bac-type"/>
</dbReference>
<dbReference type="Pfam" id="PF08239">
    <property type="entry name" value="SH3_3"/>
    <property type="match status" value="1"/>
</dbReference>
<keyword evidence="3 4" id="KW-0326">Glycosidase</keyword>
<comment type="similarity">
    <text evidence="5">Belongs to the glycosyl hydrolase 18 family.</text>
</comment>
<reference evidence="8" key="1">
    <citation type="submission" date="2021-07" db="EMBL/GenBank/DDBJ databases">
        <title>Complete genome sequence of Crassaminicella sp. 143-21, isolated from a deep-sea hydrothermal vent.</title>
        <authorList>
            <person name="Li X."/>
        </authorList>
    </citation>
    <scope>NUCLEOTIDE SEQUENCE</scope>
    <source>
        <strain evidence="8">143-21</strain>
    </source>
</reference>
<dbReference type="EMBL" id="CP078093">
    <property type="protein sequence ID" value="QXM06578.1"/>
    <property type="molecule type" value="Genomic_DNA"/>
</dbReference>
<keyword evidence="2 4" id="KW-0378">Hydrolase</keyword>
<evidence type="ECO:0000256" key="3">
    <source>
        <dbReference type="ARBA" id="ARBA00023295"/>
    </source>
</evidence>
<evidence type="ECO:0000313" key="8">
    <source>
        <dbReference type="EMBL" id="QXM06578.1"/>
    </source>
</evidence>
<proteinExistence type="inferred from homology"/>
<dbReference type="PROSITE" id="PS50002">
    <property type="entry name" value="SH3"/>
    <property type="match status" value="1"/>
</dbReference>
<feature type="domain" description="SH3" evidence="6">
    <location>
        <begin position="152"/>
        <end position="218"/>
    </location>
</feature>
<dbReference type="InterPro" id="IPR001579">
    <property type="entry name" value="Glyco_hydro_18_chit_AS"/>
</dbReference>
<dbReference type="RefSeq" id="WP_218283274.1">
    <property type="nucleotide sequence ID" value="NZ_CP078093.1"/>
</dbReference>
<dbReference type="InterPro" id="IPR011583">
    <property type="entry name" value="Chitinase_II/V-like_cat"/>
</dbReference>
<dbReference type="PANTHER" id="PTHR46066">
    <property type="entry name" value="CHITINASE DOMAIN-CONTAINING PROTEIN 1 FAMILY MEMBER"/>
    <property type="match status" value="1"/>
</dbReference>
<evidence type="ECO:0000256" key="4">
    <source>
        <dbReference type="RuleBase" id="RU000489"/>
    </source>
</evidence>
<dbReference type="InterPro" id="IPR001452">
    <property type="entry name" value="SH3_domain"/>
</dbReference>
<sequence length="554" mass="64069">MKRKEIYMILGCLVLLLGFIFSEHYSLAKEYKQGLFIKDGEKVTEYENYNEIVNIEKENVYIDLDILNNHLNLLVDYDENNKIAVITSLDKVIRFYQEKEVTVNQQRTNNISPMMIIDGRPFVPINQIADLLSIKFNFSKDNSSVILESQLGKKMTAKAVKDYVNVRFEANTASMDNDLLKKDEEVEILKDETNWLKVITPRGKVGYVQRKELKDIEEMMNIQALNKPIWKPQNGKINLTWEYVYKKTAKPDTIGTLKGLNIVSPTWMKLKDASGNIDNKINNDYINWARNRGYKIWPLFKNCFDPNLTNKFLNDAIAREKAVNEVLKLIKENNMDGINIDFENVYLKDKEKLVLFVRELTAVFHENGLVVSIDVTAKGGSENWSQCYDREALGQVVDYVSLMAYDEHWSSSPVSGSVASIRWVEKGINGLLEEVPAEKLILGVPFYTRIWIETPSKDNPTKIVVKSKSVSMETVNEIIEKKGIEKVWDENSGQNYVEYIENDKLYKIWIEDAVSMKARVDLINRYNLAGIASWRRGFETEDIWDIIDENLNKQ</sequence>
<dbReference type="Proteomes" id="UP000886818">
    <property type="component" value="Chromosome"/>
</dbReference>
<dbReference type="PANTHER" id="PTHR46066:SF2">
    <property type="entry name" value="CHITINASE DOMAIN-CONTAINING PROTEIN 1"/>
    <property type="match status" value="1"/>
</dbReference>
<feature type="domain" description="GH18" evidence="7">
    <location>
        <begin position="235"/>
        <end position="554"/>
    </location>
</feature>
<evidence type="ECO:0000256" key="1">
    <source>
        <dbReference type="ARBA" id="ARBA00022443"/>
    </source>
</evidence>
<dbReference type="InterPro" id="IPR001223">
    <property type="entry name" value="Glyco_hydro18_cat"/>
</dbReference>